<dbReference type="Proteomes" id="UP000762676">
    <property type="component" value="Unassembled WGS sequence"/>
</dbReference>
<reference evidence="2 3" key="1">
    <citation type="journal article" date="2021" name="Elife">
        <title>Chloroplast acquisition without the gene transfer in kleptoplastic sea slugs, Plakobranchus ocellatus.</title>
        <authorList>
            <person name="Maeda T."/>
            <person name="Takahashi S."/>
            <person name="Yoshida T."/>
            <person name="Shimamura S."/>
            <person name="Takaki Y."/>
            <person name="Nagai Y."/>
            <person name="Toyoda A."/>
            <person name="Suzuki Y."/>
            <person name="Arimoto A."/>
            <person name="Ishii H."/>
            <person name="Satoh N."/>
            <person name="Nishiyama T."/>
            <person name="Hasebe M."/>
            <person name="Maruyama T."/>
            <person name="Minagawa J."/>
            <person name="Obokata J."/>
            <person name="Shigenobu S."/>
        </authorList>
    </citation>
    <scope>NUCLEOTIDE SEQUENCE [LARGE SCALE GENOMIC DNA]</scope>
</reference>
<protein>
    <submittedName>
        <fullName evidence="2">Uncharacterized protein</fullName>
    </submittedName>
</protein>
<feature type="transmembrane region" description="Helical" evidence="1">
    <location>
        <begin position="90"/>
        <end position="116"/>
    </location>
</feature>
<proteinExistence type="predicted"/>
<sequence length="120" mass="12912">MKTRDWLLEDEDPKLFLIQRGKIRWKRAKLLKKARTGKDSDMLQRISSGNRRNLAKVAVVVVVVAVGVVVAVVVVLVVVVVAVVETAAVVVVVVVVVVAVVEVAAVVVIVLSSLLLKLPS</sequence>
<evidence type="ECO:0000313" key="2">
    <source>
        <dbReference type="EMBL" id="GFS11403.1"/>
    </source>
</evidence>
<name>A0AAV4ILE2_9GAST</name>
<keyword evidence="1" id="KW-0472">Membrane</keyword>
<dbReference type="AlphaFoldDB" id="A0AAV4ILE2"/>
<keyword evidence="3" id="KW-1185">Reference proteome</keyword>
<organism evidence="2 3">
    <name type="scientific">Elysia marginata</name>
    <dbReference type="NCBI Taxonomy" id="1093978"/>
    <lineage>
        <taxon>Eukaryota</taxon>
        <taxon>Metazoa</taxon>
        <taxon>Spiralia</taxon>
        <taxon>Lophotrochozoa</taxon>
        <taxon>Mollusca</taxon>
        <taxon>Gastropoda</taxon>
        <taxon>Heterobranchia</taxon>
        <taxon>Euthyneura</taxon>
        <taxon>Panpulmonata</taxon>
        <taxon>Sacoglossa</taxon>
        <taxon>Placobranchoidea</taxon>
        <taxon>Plakobranchidae</taxon>
        <taxon>Elysia</taxon>
    </lineage>
</organism>
<evidence type="ECO:0000256" key="1">
    <source>
        <dbReference type="SAM" id="Phobius"/>
    </source>
</evidence>
<dbReference type="EMBL" id="BMAT01009672">
    <property type="protein sequence ID" value="GFS11403.1"/>
    <property type="molecule type" value="Genomic_DNA"/>
</dbReference>
<keyword evidence="1" id="KW-1133">Transmembrane helix</keyword>
<keyword evidence="1" id="KW-0812">Transmembrane</keyword>
<comment type="caution">
    <text evidence="2">The sequence shown here is derived from an EMBL/GenBank/DDBJ whole genome shotgun (WGS) entry which is preliminary data.</text>
</comment>
<gene>
    <name evidence="2" type="ORF">ElyMa_004833400</name>
</gene>
<feature type="transmembrane region" description="Helical" evidence="1">
    <location>
        <begin position="57"/>
        <end position="84"/>
    </location>
</feature>
<accession>A0AAV4ILE2</accession>
<evidence type="ECO:0000313" key="3">
    <source>
        <dbReference type="Proteomes" id="UP000762676"/>
    </source>
</evidence>